<evidence type="ECO:0000313" key="4">
    <source>
        <dbReference type="Proteomes" id="UP000218784"/>
    </source>
</evidence>
<dbReference type="Pfam" id="PF19197">
    <property type="entry name" value="DUF5872"/>
    <property type="match status" value="1"/>
</dbReference>
<sequence length="164" mass="18653">MSETAERTDAALWEEVKQEVTAGSKGGRPGQWSARKAQLAVAQYKKRGGGYRGARDPDNALHRWTKEDWGTRSGEESGKTGERYLPKAAREELSDDEYRRTTARKRDDTGKGRQFSAQPADIARKTRRHHDHRTRADLYEQARKRDIPGRSKMTRDQLIAALDG</sequence>
<dbReference type="AlphaFoldDB" id="A0A2A4HWH5"/>
<keyword evidence="4" id="KW-1185">Reference proteome</keyword>
<gene>
    <name evidence="3" type="ORF">COA17_14935</name>
</gene>
<feature type="region of interest" description="Disordered" evidence="1">
    <location>
        <begin position="1"/>
        <end position="164"/>
    </location>
</feature>
<evidence type="ECO:0000256" key="1">
    <source>
        <dbReference type="SAM" id="MobiDB-lite"/>
    </source>
</evidence>
<feature type="compositionally biased region" description="Basic and acidic residues" evidence="1">
    <location>
        <begin position="53"/>
        <end position="111"/>
    </location>
</feature>
<dbReference type="Proteomes" id="UP000218784">
    <property type="component" value="Unassembled WGS sequence"/>
</dbReference>
<reference evidence="3 4" key="1">
    <citation type="submission" date="2017-09" db="EMBL/GenBank/DDBJ databases">
        <title>Sphingomonas ginsenosidimutans KACC 14949, whole genome shotgun sequence.</title>
        <authorList>
            <person name="Feng G."/>
            <person name="Zhu H."/>
        </authorList>
    </citation>
    <scope>NUCLEOTIDE SEQUENCE [LARGE SCALE GENOMIC DNA]</scope>
    <source>
        <strain evidence="3 4">KACC 14949</strain>
    </source>
</reference>
<organism evidence="3 4">
    <name type="scientific">Sphingomonas ginsenosidimutans</name>
    <dbReference type="NCBI Taxonomy" id="862134"/>
    <lineage>
        <taxon>Bacteria</taxon>
        <taxon>Pseudomonadati</taxon>
        <taxon>Pseudomonadota</taxon>
        <taxon>Alphaproteobacteria</taxon>
        <taxon>Sphingomonadales</taxon>
        <taxon>Sphingomonadaceae</taxon>
        <taxon>Sphingomonas</taxon>
    </lineage>
</organism>
<proteinExistence type="predicted"/>
<name>A0A2A4HWH5_9SPHN</name>
<feature type="domain" description="DUF5872" evidence="2">
    <location>
        <begin position="8"/>
        <end position="71"/>
    </location>
</feature>
<evidence type="ECO:0000259" key="2">
    <source>
        <dbReference type="Pfam" id="PF19197"/>
    </source>
</evidence>
<comment type="caution">
    <text evidence="3">The sequence shown here is derived from an EMBL/GenBank/DDBJ whole genome shotgun (WGS) entry which is preliminary data.</text>
</comment>
<dbReference type="InterPro" id="IPR043803">
    <property type="entry name" value="DUF5872"/>
</dbReference>
<dbReference type="RefSeq" id="WP_096613534.1">
    <property type="nucleotide sequence ID" value="NZ_NWVD01000008.1"/>
</dbReference>
<dbReference type="EMBL" id="NWVD01000008">
    <property type="protein sequence ID" value="PCG08038.1"/>
    <property type="molecule type" value="Genomic_DNA"/>
</dbReference>
<evidence type="ECO:0000313" key="3">
    <source>
        <dbReference type="EMBL" id="PCG08038.1"/>
    </source>
</evidence>
<feature type="compositionally biased region" description="Basic and acidic residues" evidence="1">
    <location>
        <begin position="1"/>
        <end position="18"/>
    </location>
</feature>
<feature type="compositionally biased region" description="Basic and acidic residues" evidence="1">
    <location>
        <begin position="134"/>
        <end position="155"/>
    </location>
</feature>
<accession>A0A2A4HWH5</accession>
<protein>
    <recommendedName>
        <fullName evidence="2">DUF5872 domain-containing protein</fullName>
    </recommendedName>
</protein>